<feature type="transmembrane region" description="Helical" evidence="1">
    <location>
        <begin position="448"/>
        <end position="471"/>
    </location>
</feature>
<feature type="transmembrane region" description="Helical" evidence="1">
    <location>
        <begin position="148"/>
        <end position="170"/>
    </location>
</feature>
<evidence type="ECO:0000256" key="2">
    <source>
        <dbReference type="SAM" id="SignalP"/>
    </source>
</evidence>
<keyword evidence="2" id="KW-0732">Signal</keyword>
<name>A0ABD1Q6R0_9LAMI</name>
<protein>
    <recommendedName>
        <fullName evidence="5">Transmembrane protein</fullName>
    </recommendedName>
</protein>
<keyword evidence="1" id="KW-1133">Transmembrane helix</keyword>
<dbReference type="AlphaFoldDB" id="A0ABD1Q6R0"/>
<evidence type="ECO:0000256" key="1">
    <source>
        <dbReference type="SAM" id="Phobius"/>
    </source>
</evidence>
<evidence type="ECO:0000313" key="3">
    <source>
        <dbReference type="EMBL" id="KAL2471883.1"/>
    </source>
</evidence>
<evidence type="ECO:0000313" key="4">
    <source>
        <dbReference type="Proteomes" id="UP001604336"/>
    </source>
</evidence>
<feature type="transmembrane region" description="Helical" evidence="1">
    <location>
        <begin position="279"/>
        <end position="300"/>
    </location>
</feature>
<organism evidence="3 4">
    <name type="scientific">Abeliophyllum distichum</name>
    <dbReference type="NCBI Taxonomy" id="126358"/>
    <lineage>
        <taxon>Eukaryota</taxon>
        <taxon>Viridiplantae</taxon>
        <taxon>Streptophyta</taxon>
        <taxon>Embryophyta</taxon>
        <taxon>Tracheophyta</taxon>
        <taxon>Spermatophyta</taxon>
        <taxon>Magnoliopsida</taxon>
        <taxon>eudicotyledons</taxon>
        <taxon>Gunneridae</taxon>
        <taxon>Pentapetalae</taxon>
        <taxon>asterids</taxon>
        <taxon>lamiids</taxon>
        <taxon>Lamiales</taxon>
        <taxon>Oleaceae</taxon>
        <taxon>Forsythieae</taxon>
        <taxon>Abeliophyllum</taxon>
    </lineage>
</organism>
<keyword evidence="1" id="KW-0812">Transmembrane</keyword>
<feature type="chain" id="PRO_5044759365" description="Transmembrane protein" evidence="2">
    <location>
        <begin position="21"/>
        <end position="497"/>
    </location>
</feature>
<reference evidence="4" key="1">
    <citation type="submission" date="2024-07" db="EMBL/GenBank/DDBJ databases">
        <title>Two chromosome-level genome assemblies of Korean endemic species Abeliophyllum distichum and Forsythia ovata (Oleaceae).</title>
        <authorList>
            <person name="Jang H."/>
        </authorList>
    </citation>
    <scope>NUCLEOTIDE SEQUENCE [LARGE SCALE GENOMIC DNA]</scope>
</reference>
<sequence length="497" mass="55193">MLCFRSLLFSILTAFLLVSSTPFSFSIAESHSPALHSIHTSGKNGVDFSWGKKEKFLDEDSNELELNSTLVLAAERTYRKDPLNDFKKYTGGWNLGDHHYWASVGFTAVPLFCLAAAWFVVFGLCLLLVCLCHCCCRKQSYGYSRTAYALSLIFLALFTVATIIGCVVLYTGQGKFHSSIINTLEYVEDQADTTAENLQNVSDYLSAAKQIAVDQVLLPSNVQSDIDQIQNKISSSASTLTNKTEDNSEDIKNVIRICESGSYCSLCCYASLNRSWIRLVIVGWILVTGTFILCGIFLLLHNVTADTCVAMEQWVQNPTAHTALDEILPCVDNATAQETLLKSKEVTSQLVEVTNQVITNVSNINFSPNFKPMYYNQSGPLLPTLCSPFNFDSTDRVCTPGQVDLNNATQVWSNYVCQVSPDGICVTTGRLTPALYSQMASTVNYSKWIYVGLVMVAIASMLSLLFFVIYGRERRHRMYTKEHMPEAAEGLEGDKHT</sequence>
<evidence type="ECO:0008006" key="5">
    <source>
        <dbReference type="Google" id="ProtNLM"/>
    </source>
</evidence>
<dbReference type="EMBL" id="JBFOLK010000012">
    <property type="protein sequence ID" value="KAL2471883.1"/>
    <property type="molecule type" value="Genomic_DNA"/>
</dbReference>
<feature type="transmembrane region" description="Helical" evidence="1">
    <location>
        <begin position="109"/>
        <end position="136"/>
    </location>
</feature>
<feature type="signal peptide" evidence="2">
    <location>
        <begin position="1"/>
        <end position="20"/>
    </location>
</feature>
<dbReference type="Proteomes" id="UP001604336">
    <property type="component" value="Unassembled WGS sequence"/>
</dbReference>
<keyword evidence="4" id="KW-1185">Reference proteome</keyword>
<dbReference type="PANTHER" id="PTHR31414">
    <property type="entry name" value="TRANSMEMBRANE PROTEIN DDB_G0292058"/>
    <property type="match status" value="1"/>
</dbReference>
<dbReference type="PANTHER" id="PTHR31414:SF15">
    <property type="entry name" value="PLASMA MEMBRANE FUSION PROTEIN"/>
    <property type="match status" value="1"/>
</dbReference>
<comment type="caution">
    <text evidence="3">The sequence shown here is derived from an EMBL/GenBank/DDBJ whole genome shotgun (WGS) entry which is preliminary data.</text>
</comment>
<accession>A0ABD1Q6R0</accession>
<dbReference type="InterPro" id="IPR040283">
    <property type="entry name" value="DDB_G0292058-like"/>
</dbReference>
<keyword evidence="1" id="KW-0472">Membrane</keyword>
<gene>
    <name evidence="3" type="ORF">Adt_40019</name>
</gene>
<proteinExistence type="predicted"/>